<feature type="transmembrane region" description="Helical" evidence="1">
    <location>
        <begin position="6"/>
        <end position="23"/>
    </location>
</feature>
<dbReference type="PIR" id="A53145">
    <property type="entry name" value="A53145"/>
</dbReference>
<organism>
    <name type="scientific">Bos taurus</name>
    <name type="common">Bovine</name>
    <dbReference type="NCBI Taxonomy" id="9913"/>
    <lineage>
        <taxon>Eukaryota</taxon>
        <taxon>Metazoa</taxon>
        <taxon>Chordata</taxon>
        <taxon>Craniata</taxon>
        <taxon>Vertebrata</taxon>
        <taxon>Euteleostomi</taxon>
        <taxon>Mammalia</taxon>
        <taxon>Eutheria</taxon>
        <taxon>Laurasiatheria</taxon>
        <taxon>Artiodactyla</taxon>
        <taxon>Ruminantia</taxon>
        <taxon>Pecora</taxon>
        <taxon>Bovidae</taxon>
        <taxon>Bovinae</taxon>
        <taxon>Bos</taxon>
    </lineage>
</organism>
<dbReference type="PIR" id="B53145">
    <property type="entry name" value="B53145"/>
</dbReference>
<proteinExistence type="predicted"/>
<dbReference type="AlphaFoldDB" id="Q9TS86"/>
<keyword evidence="1" id="KW-0812">Transmembrane</keyword>
<sequence>TTLGRLFMVFFILGGLAMFARYVPEIIELHFTQVEFYQGSVLNPHDLA</sequence>
<keyword evidence="1" id="KW-1133">Transmembrane helix</keyword>
<evidence type="ECO:0000256" key="1">
    <source>
        <dbReference type="SAM" id="Phobius"/>
    </source>
</evidence>
<keyword evidence="1" id="KW-0472">Membrane</keyword>
<accession>Q9TS86</accession>
<protein>
    <submittedName>
        <fullName>High conductance calcium-activated potassium channel, MAXI-K channel</fullName>
    </submittedName>
</protein>
<reference key="1">
    <citation type="journal article" date="1994" name="J. Biol. Chem.">
        <authorList>
            <person name="Knaus H.G."/>
            <person name="Garcia-Calvo M."/>
            <person name="Kaczorowski G.J."/>
            <person name="Garcia M.L."/>
        </authorList>
    </citation>
    <scope>PROTEIN SEQUENCE</scope>
</reference>
<name>Q9TS86_BOVIN</name>